<dbReference type="AlphaFoldDB" id="A0A069SMB0"/>
<dbReference type="RefSeq" id="WP_005841601.1">
    <property type="nucleotide sequence ID" value="NZ_JNHM01000014.1"/>
</dbReference>
<keyword evidence="4 7" id="KW-0812">Transmembrane</keyword>
<dbReference type="Pfam" id="PF03601">
    <property type="entry name" value="Cons_hypoth698"/>
    <property type="match status" value="1"/>
</dbReference>
<gene>
    <name evidence="8" type="ORF">M099_1352</name>
</gene>
<organism evidence="8 9">
    <name type="scientific">Phocaeicola vulgatus str. 3975 RP4</name>
    <dbReference type="NCBI Taxonomy" id="1339352"/>
    <lineage>
        <taxon>Bacteria</taxon>
        <taxon>Pseudomonadati</taxon>
        <taxon>Bacteroidota</taxon>
        <taxon>Bacteroidia</taxon>
        <taxon>Bacteroidales</taxon>
        <taxon>Bacteroidaceae</taxon>
        <taxon>Phocaeicola</taxon>
    </lineage>
</organism>
<feature type="transmembrane region" description="Helical" evidence="7">
    <location>
        <begin position="12"/>
        <end position="35"/>
    </location>
</feature>
<keyword evidence="5 7" id="KW-1133">Transmembrane helix</keyword>
<dbReference type="GO" id="GO:0005886">
    <property type="term" value="C:plasma membrane"/>
    <property type="evidence" value="ECO:0007669"/>
    <property type="project" value="UniProtKB-SubCell"/>
</dbReference>
<dbReference type="GeneID" id="5304771"/>
<name>A0A069SMB0_PHOVU</name>
<dbReference type="Proteomes" id="UP000027661">
    <property type="component" value="Unassembled WGS sequence"/>
</dbReference>
<dbReference type="PANTHER" id="PTHR30106">
    <property type="entry name" value="INNER MEMBRANE PROTEIN YEIH-RELATED"/>
    <property type="match status" value="1"/>
</dbReference>
<feature type="transmembrane region" description="Helical" evidence="7">
    <location>
        <begin position="221"/>
        <end position="238"/>
    </location>
</feature>
<feature type="transmembrane region" description="Helical" evidence="7">
    <location>
        <begin position="307"/>
        <end position="327"/>
    </location>
</feature>
<comment type="similarity">
    <text evidence="2">Belongs to the UPF0324 family.</text>
</comment>
<feature type="transmembrane region" description="Helical" evidence="7">
    <location>
        <begin position="188"/>
        <end position="209"/>
    </location>
</feature>
<feature type="transmembrane region" description="Helical" evidence="7">
    <location>
        <begin position="96"/>
        <end position="114"/>
    </location>
</feature>
<feature type="transmembrane region" description="Helical" evidence="7">
    <location>
        <begin position="245"/>
        <end position="265"/>
    </location>
</feature>
<dbReference type="EMBL" id="JNHM01000014">
    <property type="protein sequence ID" value="KDS55149.1"/>
    <property type="molecule type" value="Genomic_DNA"/>
</dbReference>
<dbReference type="PATRIC" id="fig|1339352.3.peg.1311"/>
<feature type="transmembrane region" description="Helical" evidence="7">
    <location>
        <begin position="277"/>
        <end position="295"/>
    </location>
</feature>
<evidence type="ECO:0000256" key="6">
    <source>
        <dbReference type="ARBA" id="ARBA00023136"/>
    </source>
</evidence>
<evidence type="ECO:0000256" key="1">
    <source>
        <dbReference type="ARBA" id="ARBA00004651"/>
    </source>
</evidence>
<feature type="transmembrane region" description="Helical" evidence="7">
    <location>
        <begin position="126"/>
        <end position="145"/>
    </location>
</feature>
<feature type="transmembrane region" description="Helical" evidence="7">
    <location>
        <begin position="157"/>
        <end position="176"/>
    </location>
</feature>
<feature type="transmembrane region" description="Helical" evidence="7">
    <location>
        <begin position="41"/>
        <end position="60"/>
    </location>
</feature>
<comment type="subcellular location">
    <subcellularLocation>
        <location evidence="1">Cell membrane</location>
        <topology evidence="1">Multi-pass membrane protein</topology>
    </subcellularLocation>
</comment>
<comment type="caution">
    <text evidence="8">The sequence shown here is derived from an EMBL/GenBank/DDBJ whole genome shotgun (WGS) entry which is preliminary data.</text>
</comment>
<evidence type="ECO:0000313" key="9">
    <source>
        <dbReference type="Proteomes" id="UP000027661"/>
    </source>
</evidence>
<feature type="transmembrane region" description="Helical" evidence="7">
    <location>
        <begin position="72"/>
        <end position="90"/>
    </location>
</feature>
<protein>
    <submittedName>
        <fullName evidence="8">Conserved hypothetical 698 family protein</fullName>
    </submittedName>
</protein>
<reference evidence="8 9" key="1">
    <citation type="submission" date="2014-04" db="EMBL/GenBank/DDBJ databases">
        <authorList>
            <person name="Sears C."/>
            <person name="Carroll K."/>
            <person name="Sack B.R."/>
            <person name="Qadri F."/>
            <person name="Myers L.L."/>
            <person name="Chung G.-T."/>
            <person name="Escheverria P."/>
            <person name="Fraser C.M."/>
            <person name="Sadzewicz L."/>
            <person name="Shefchek K.A."/>
            <person name="Tallon L."/>
            <person name="Das S.P."/>
            <person name="Daugherty S."/>
            <person name="Mongodin E.F."/>
        </authorList>
    </citation>
    <scope>NUCLEOTIDE SEQUENCE [LARGE SCALE GENOMIC DNA]</scope>
    <source>
        <strain evidence="8 9">3975 RP4</strain>
    </source>
</reference>
<keyword evidence="6 7" id="KW-0472">Membrane</keyword>
<dbReference type="PANTHER" id="PTHR30106:SF1">
    <property type="entry name" value="UPF0324 MEMBRANE PROTEIN FN0533"/>
    <property type="match status" value="1"/>
</dbReference>
<evidence type="ECO:0000256" key="2">
    <source>
        <dbReference type="ARBA" id="ARBA00007977"/>
    </source>
</evidence>
<evidence type="ECO:0000256" key="7">
    <source>
        <dbReference type="SAM" id="Phobius"/>
    </source>
</evidence>
<evidence type="ECO:0000313" key="8">
    <source>
        <dbReference type="EMBL" id="KDS55149.1"/>
    </source>
</evidence>
<dbReference type="InterPro" id="IPR018383">
    <property type="entry name" value="UPF0324_pro"/>
</dbReference>
<keyword evidence="3" id="KW-1003">Cell membrane</keyword>
<proteinExistence type="inferred from homology"/>
<evidence type="ECO:0000256" key="3">
    <source>
        <dbReference type="ARBA" id="ARBA00022475"/>
    </source>
</evidence>
<evidence type="ECO:0000256" key="5">
    <source>
        <dbReference type="ARBA" id="ARBA00022989"/>
    </source>
</evidence>
<evidence type="ECO:0000256" key="4">
    <source>
        <dbReference type="ARBA" id="ARBA00022692"/>
    </source>
</evidence>
<sequence>MISVTALQQNSKTIYVGLLSTLTVFLLMDYIPVLASFSQWVTPPVSLFLGLIFALVCGQAYPKFNKKVSKYLLQYSVVGLGFGMNLQASLASGKEGMEFTIISVIGTMIIGMFIGHKLLKVDRDTAYLISSGTAICGGSAIAAVGPVLKAKDSEMSVALATIFVLNAIALFIFPVLGHMFGLDQQQFGTWAAIAIHDTSSVVGAGAAYGEEALKVATTIKLTRALWIIPLAFATSFIFKGSGKKVSIPWFILYFVVAIILNTYVLDGVPQFGQAVSGLARKGLIITMFFIGASLSMDVLKQVGMKPLIQGVALWAVISLSSLAYILLF</sequence>
<accession>A0A069SMB0</accession>